<organism evidence="2 3">
    <name type="scientific">Pseudomonas auratipiscis</name>
    <dbReference type="NCBI Taxonomy" id="3115853"/>
    <lineage>
        <taxon>Bacteria</taxon>
        <taxon>Pseudomonadati</taxon>
        <taxon>Pseudomonadota</taxon>
        <taxon>Gammaproteobacteria</taxon>
        <taxon>Pseudomonadales</taxon>
        <taxon>Pseudomonadaceae</taxon>
        <taxon>Pseudomonas</taxon>
    </lineage>
</organism>
<dbReference type="RefSeq" id="WP_330080561.1">
    <property type="nucleotide sequence ID" value="NZ_JAZDCU010000015.1"/>
</dbReference>
<name>A0AB35X047_9PSED</name>
<reference evidence="2 3" key="1">
    <citation type="submission" date="2024-01" db="EMBL/GenBank/DDBJ databases">
        <title>Unpublished Manusciprt.</title>
        <authorList>
            <person name="Duman M."/>
            <person name="Valdes E.G."/>
            <person name="Ajmi N."/>
            <person name="Altun S."/>
            <person name="Saticioglu I.B."/>
        </authorList>
    </citation>
    <scope>NUCLEOTIDE SEQUENCE [LARGE SCALE GENOMIC DNA]</scope>
    <source>
        <strain evidence="2 3">120P</strain>
    </source>
</reference>
<comment type="caution">
    <text evidence="2">The sequence shown here is derived from an EMBL/GenBank/DDBJ whole genome shotgun (WGS) entry which is preliminary data.</text>
</comment>
<keyword evidence="3" id="KW-1185">Reference proteome</keyword>
<feature type="compositionally biased region" description="Polar residues" evidence="1">
    <location>
        <begin position="1"/>
        <end position="15"/>
    </location>
</feature>
<proteinExistence type="predicted"/>
<evidence type="ECO:0000313" key="2">
    <source>
        <dbReference type="EMBL" id="MEE1869064.1"/>
    </source>
</evidence>
<dbReference type="AlphaFoldDB" id="A0AB35X047"/>
<dbReference type="Proteomes" id="UP001307839">
    <property type="component" value="Unassembled WGS sequence"/>
</dbReference>
<accession>A0AB35X047</accession>
<evidence type="ECO:0000313" key="3">
    <source>
        <dbReference type="Proteomes" id="UP001307839"/>
    </source>
</evidence>
<dbReference type="EMBL" id="JAZDQP010000017">
    <property type="protein sequence ID" value="MEE1869064.1"/>
    <property type="molecule type" value="Genomic_DNA"/>
</dbReference>
<protein>
    <submittedName>
        <fullName evidence="2">Uncharacterized protein</fullName>
    </submittedName>
</protein>
<gene>
    <name evidence="2" type="ORF">V0R53_22010</name>
</gene>
<feature type="region of interest" description="Disordered" evidence="1">
    <location>
        <begin position="1"/>
        <end position="83"/>
    </location>
</feature>
<sequence length="83" mass="9324">MTSEKNGNGNIPQGTEKQDEKELSSGAKGHQSPNQPEEQDDNLGYTPDESEKTLENNRITFLAASNAERYSFERAPSPKRRDR</sequence>
<evidence type="ECO:0000256" key="1">
    <source>
        <dbReference type="SAM" id="MobiDB-lite"/>
    </source>
</evidence>